<gene>
    <name evidence="1" type="ORF">PPACK8108_LOCUS24356</name>
</gene>
<keyword evidence="2" id="KW-1185">Reference proteome</keyword>
<dbReference type="AlphaFoldDB" id="A0AAV0BSM8"/>
<dbReference type="EMBL" id="CALTRL010006063">
    <property type="protein sequence ID" value="CAH7689304.1"/>
    <property type="molecule type" value="Genomic_DNA"/>
</dbReference>
<reference evidence="1" key="1">
    <citation type="submission" date="2022-06" db="EMBL/GenBank/DDBJ databases">
        <authorList>
            <consortium name="SYNGENTA / RWTH Aachen University"/>
        </authorList>
    </citation>
    <scope>NUCLEOTIDE SEQUENCE</scope>
</reference>
<accession>A0AAV0BSM8</accession>
<name>A0AAV0BSM8_PHAPC</name>
<protein>
    <submittedName>
        <fullName evidence="1">Uncharacterized protein</fullName>
    </submittedName>
</protein>
<comment type="caution">
    <text evidence="1">The sequence shown here is derived from an EMBL/GenBank/DDBJ whole genome shotgun (WGS) entry which is preliminary data.</text>
</comment>
<evidence type="ECO:0000313" key="1">
    <source>
        <dbReference type="EMBL" id="CAH7689304.1"/>
    </source>
</evidence>
<dbReference type="Proteomes" id="UP001153365">
    <property type="component" value="Unassembled WGS sequence"/>
</dbReference>
<organism evidence="1 2">
    <name type="scientific">Phakopsora pachyrhizi</name>
    <name type="common">Asian soybean rust disease fungus</name>
    <dbReference type="NCBI Taxonomy" id="170000"/>
    <lineage>
        <taxon>Eukaryota</taxon>
        <taxon>Fungi</taxon>
        <taxon>Dikarya</taxon>
        <taxon>Basidiomycota</taxon>
        <taxon>Pucciniomycotina</taxon>
        <taxon>Pucciniomycetes</taxon>
        <taxon>Pucciniales</taxon>
        <taxon>Phakopsoraceae</taxon>
        <taxon>Phakopsora</taxon>
    </lineage>
</organism>
<evidence type="ECO:0000313" key="2">
    <source>
        <dbReference type="Proteomes" id="UP001153365"/>
    </source>
</evidence>
<proteinExistence type="predicted"/>
<sequence>MVTFIKDVAKESRGNYQGLAVSGQGAFKTEADTKLVSSEAEAWAQLAAVLEGVVYLKKIFSTKVDPDLTQVIEKLKTELDQQKILEAKFAAQEAMNKFAKRFSSWQSTKTRC</sequence>